<evidence type="ECO:0000256" key="6">
    <source>
        <dbReference type="HAMAP-Rule" id="MF_00397"/>
    </source>
</evidence>
<comment type="catalytic activity">
    <reaction evidence="1 6">
        <text>3'-dephospho-CoA + ATP = 2'-(5''-triphospho-alpha-D-ribosyl)-3'-dephospho-CoA + adenine</text>
        <dbReference type="Rhea" id="RHEA:15117"/>
        <dbReference type="ChEBI" id="CHEBI:16708"/>
        <dbReference type="ChEBI" id="CHEBI:30616"/>
        <dbReference type="ChEBI" id="CHEBI:57328"/>
        <dbReference type="ChEBI" id="CHEBI:61378"/>
        <dbReference type="EC" id="2.4.2.52"/>
    </reaction>
</comment>
<protein>
    <recommendedName>
        <fullName evidence="6">Probable 2-(5''-triphosphoribosyl)-3'-dephosphocoenzyme-A synthase</fullName>
        <shortName evidence="6">2-(5''-triphosphoribosyl)-3'-dephospho-CoA synthase</shortName>
        <ecNumber evidence="6">2.4.2.52</ecNumber>
    </recommendedName>
</protein>
<dbReference type="Proteomes" id="UP000007843">
    <property type="component" value="Chromosome"/>
</dbReference>
<evidence type="ECO:0000313" key="8">
    <source>
        <dbReference type="Proteomes" id="UP000007843"/>
    </source>
</evidence>
<evidence type="ECO:0000256" key="2">
    <source>
        <dbReference type="ARBA" id="ARBA00006812"/>
    </source>
</evidence>
<dbReference type="NCBIfam" id="TIGR03125">
    <property type="entry name" value="citrate_citG"/>
    <property type="match status" value="1"/>
</dbReference>
<organism evidence="7 8">
    <name type="scientific">Klebsiella michiganensis (strain ATCC 8724 / DSM 4798 / JCM 20051 / NBRC 3318 / NRRL B-199 / KCTC 1686 / BUCSAV 143 / CCM 1901)</name>
    <dbReference type="NCBI Taxonomy" id="1006551"/>
    <lineage>
        <taxon>Bacteria</taxon>
        <taxon>Pseudomonadati</taxon>
        <taxon>Pseudomonadota</taxon>
        <taxon>Gammaproteobacteria</taxon>
        <taxon>Enterobacterales</taxon>
        <taxon>Enterobacteriaceae</taxon>
        <taxon>Klebsiella/Raoultella group</taxon>
        <taxon>Klebsiella</taxon>
    </lineage>
</organism>
<dbReference type="HAMAP" id="MF_00397">
    <property type="entry name" value="CitG"/>
    <property type="match status" value="1"/>
</dbReference>
<evidence type="ECO:0000313" key="7">
    <source>
        <dbReference type="EMBL" id="AEX03855.1"/>
    </source>
</evidence>
<dbReference type="GO" id="GO:0051191">
    <property type="term" value="P:prosthetic group biosynthetic process"/>
    <property type="evidence" value="ECO:0007669"/>
    <property type="project" value="TreeGrafter"/>
</dbReference>
<dbReference type="EC" id="2.4.2.52" evidence="6"/>
<keyword evidence="7" id="KW-0456">Lyase</keyword>
<name>A0A0H3HBT7_KLEM8</name>
<sequence>MSEVMISQRRPLSRQTVTAEEMVSRVERALLTEVRLTPKPGLVDIRNAGAHRDMDLASFEASTAAVAPWMEKFFIMGHDTANITPEQVLTMLRPVGMACETDMLEATGGVNTHRGAIFAFGLLSAAAGRLVARGEPVEQHRVCDRVARFCRGLVGRELSSPEGMKVSKGEGHFLRYGLSGARGEAESGFRTVRTQAMPVFNRVMADTGDTNLALLQTLLHLMAWNDDTNLVSRGGLEGLNFVQQQAQKLLWEGGVLSDGGMDALRRLDDELIIRHLSPGGSADLLAVTWFLSGFPAGELFLH</sequence>
<keyword evidence="3 6" id="KW-0808">Transferase</keyword>
<accession>A0A0H3HBT7</accession>
<dbReference type="GO" id="GO:0046917">
    <property type="term" value="F:triphosphoribosyl-dephospho-CoA synthase activity"/>
    <property type="evidence" value="ECO:0007669"/>
    <property type="project" value="UniProtKB-UniRule"/>
</dbReference>
<dbReference type="PANTHER" id="PTHR30201">
    <property type="entry name" value="TRIPHOSPHORIBOSYL-DEPHOSPHO-COA SYNTHASE"/>
    <property type="match status" value="1"/>
</dbReference>
<evidence type="ECO:0000256" key="4">
    <source>
        <dbReference type="ARBA" id="ARBA00022741"/>
    </source>
</evidence>
<dbReference type="PANTHER" id="PTHR30201:SF2">
    <property type="entry name" value="2-(5''-TRIPHOSPHORIBOSYL)-3'-DEPHOSPHOCOENZYME-A SYNTHASE"/>
    <property type="match status" value="1"/>
</dbReference>
<gene>
    <name evidence="6" type="primary">citG</name>
    <name evidence="7" type="ordered locus">KOX_10645</name>
</gene>
<evidence type="ECO:0000256" key="1">
    <source>
        <dbReference type="ARBA" id="ARBA00001210"/>
    </source>
</evidence>
<dbReference type="EMBL" id="CP003218">
    <property type="protein sequence ID" value="AEX03855.1"/>
    <property type="molecule type" value="Genomic_DNA"/>
</dbReference>
<evidence type="ECO:0000256" key="3">
    <source>
        <dbReference type="ARBA" id="ARBA00022679"/>
    </source>
</evidence>
<dbReference type="AlphaFoldDB" id="A0A0H3HBT7"/>
<dbReference type="GO" id="GO:0005524">
    <property type="term" value="F:ATP binding"/>
    <property type="evidence" value="ECO:0007669"/>
    <property type="project" value="UniProtKB-KW"/>
</dbReference>
<dbReference type="GO" id="GO:0016829">
    <property type="term" value="F:lyase activity"/>
    <property type="evidence" value="ECO:0007669"/>
    <property type="project" value="UniProtKB-KW"/>
</dbReference>
<dbReference type="Gene3D" id="1.10.4200.10">
    <property type="entry name" value="Triphosphoribosyl-dephospho-CoA protein"/>
    <property type="match status" value="2"/>
</dbReference>
<dbReference type="InterPro" id="IPR002736">
    <property type="entry name" value="CitG"/>
</dbReference>
<dbReference type="InterPro" id="IPR017551">
    <property type="entry name" value="TriPribosyl-deP-CoA_syn_CitG"/>
</dbReference>
<proteinExistence type="inferred from homology"/>
<keyword evidence="4 6" id="KW-0547">Nucleotide-binding</keyword>
<dbReference type="Pfam" id="PF01874">
    <property type="entry name" value="CitG"/>
    <property type="match status" value="1"/>
</dbReference>
<evidence type="ECO:0000256" key="5">
    <source>
        <dbReference type="ARBA" id="ARBA00022840"/>
    </source>
</evidence>
<dbReference type="FunFam" id="1.10.4200.10:FF:000001">
    <property type="entry name" value="Triphosphoribosyl-dephospho-CoA synthase CitG"/>
    <property type="match status" value="1"/>
</dbReference>
<dbReference type="HOGENOM" id="CLU_056179_1_0_6"/>
<dbReference type="KEGG" id="kox:KOX_10645"/>
<keyword evidence="5 6" id="KW-0067">ATP-binding</keyword>
<reference evidence="7 8" key="1">
    <citation type="journal article" date="2012" name="J. Bacteriol.">
        <title>Complete genome sequence of Klebsiella oxytoca KCTC 1686, used in production of 2,3-butanediol.</title>
        <authorList>
            <person name="Shin S.H."/>
            <person name="Kim S."/>
            <person name="Kim J.Y."/>
            <person name="Lee S."/>
            <person name="Um Y."/>
            <person name="Oh M.K."/>
            <person name="Kim Y.R."/>
            <person name="Lee J."/>
            <person name="Yang K.S."/>
        </authorList>
    </citation>
    <scope>NUCLEOTIDE SEQUENCE [LARGE SCALE GENOMIC DNA]</scope>
    <source>
        <strain evidence="8">ATCC 8724 / DSM 4798 / JCM 20051 / NBRC 3318 / NRRL B-199 / KCTC 1686</strain>
    </source>
</reference>
<comment type="similarity">
    <text evidence="2 6">Belongs to the CitG/MdcB family.</text>
</comment>